<dbReference type="RefSeq" id="WP_134482936.1">
    <property type="nucleotide sequence ID" value="NZ_LR216287.1"/>
</dbReference>
<dbReference type="EMBL" id="LR216287">
    <property type="protein sequence ID" value="VFJ12930.1"/>
    <property type="molecule type" value="Genomic_DNA"/>
</dbReference>
<keyword evidence="6 12" id="KW-0378">Hydrolase</keyword>
<evidence type="ECO:0000259" key="11">
    <source>
        <dbReference type="Pfam" id="PF17900"/>
    </source>
</evidence>
<evidence type="ECO:0000313" key="13">
    <source>
        <dbReference type="Proteomes" id="UP000294299"/>
    </source>
</evidence>
<feature type="compositionally biased region" description="Basic and acidic residues" evidence="9">
    <location>
        <begin position="11"/>
        <end position="22"/>
    </location>
</feature>
<evidence type="ECO:0000256" key="5">
    <source>
        <dbReference type="ARBA" id="ARBA00022723"/>
    </source>
</evidence>
<dbReference type="PANTHER" id="PTHR11533">
    <property type="entry name" value="PROTEASE M1 ZINC METALLOPROTEASE"/>
    <property type="match status" value="1"/>
</dbReference>
<dbReference type="SUPFAM" id="SSF63737">
    <property type="entry name" value="Leukotriene A4 hydrolase N-terminal domain"/>
    <property type="match status" value="1"/>
</dbReference>
<keyword evidence="13" id="KW-1185">Reference proteome</keyword>
<evidence type="ECO:0000313" key="12">
    <source>
        <dbReference type="EMBL" id="VFJ12930.1"/>
    </source>
</evidence>
<evidence type="ECO:0000256" key="8">
    <source>
        <dbReference type="ARBA" id="ARBA00023049"/>
    </source>
</evidence>
<dbReference type="FunFam" id="1.10.390.10:FF:000013">
    <property type="entry name" value="Aminopeptidase N"/>
    <property type="match status" value="1"/>
</dbReference>
<comment type="similarity">
    <text evidence="2">Belongs to the peptidase M1 family.</text>
</comment>
<dbReference type="GO" id="GO:0070006">
    <property type="term" value="F:metalloaminopeptidase activity"/>
    <property type="evidence" value="ECO:0007669"/>
    <property type="project" value="TreeGrafter"/>
</dbReference>
<dbReference type="GO" id="GO:0008270">
    <property type="term" value="F:zinc ion binding"/>
    <property type="evidence" value="ECO:0007669"/>
    <property type="project" value="InterPro"/>
</dbReference>
<keyword evidence="8" id="KW-0482">Metalloprotease</keyword>
<dbReference type="InterPro" id="IPR050344">
    <property type="entry name" value="Peptidase_M1_aminopeptidases"/>
</dbReference>
<dbReference type="GO" id="GO:0016020">
    <property type="term" value="C:membrane"/>
    <property type="evidence" value="ECO:0007669"/>
    <property type="project" value="TreeGrafter"/>
</dbReference>
<dbReference type="InterPro" id="IPR045357">
    <property type="entry name" value="Aminopeptidase_N-like_N"/>
</dbReference>
<dbReference type="GO" id="GO:0005615">
    <property type="term" value="C:extracellular space"/>
    <property type="evidence" value="ECO:0007669"/>
    <property type="project" value="TreeGrafter"/>
</dbReference>
<dbReference type="PANTHER" id="PTHR11533:SF174">
    <property type="entry name" value="PUROMYCIN-SENSITIVE AMINOPEPTIDASE-RELATED"/>
    <property type="match status" value="1"/>
</dbReference>
<dbReference type="GeneID" id="39420120"/>
<dbReference type="AlphaFoldDB" id="A0A484IB72"/>
<dbReference type="CDD" id="cd09603">
    <property type="entry name" value="M1_APN_like"/>
    <property type="match status" value="1"/>
</dbReference>
<comment type="cofactor">
    <cofactor evidence="1">
        <name>Zn(2+)</name>
        <dbReference type="ChEBI" id="CHEBI:29105"/>
    </cofactor>
</comment>
<dbReference type="GO" id="GO:0043171">
    <property type="term" value="P:peptide catabolic process"/>
    <property type="evidence" value="ECO:0007669"/>
    <property type="project" value="TreeGrafter"/>
</dbReference>
<dbReference type="GO" id="GO:0006508">
    <property type="term" value="P:proteolysis"/>
    <property type="evidence" value="ECO:0007669"/>
    <property type="project" value="UniProtKB-KW"/>
</dbReference>
<protein>
    <submittedName>
        <fullName evidence="12">Aminopeptidase N</fullName>
        <ecNumber evidence="12">3.4.11.2</ecNumber>
    </submittedName>
</protein>
<dbReference type="GO" id="GO:0005737">
    <property type="term" value="C:cytoplasm"/>
    <property type="evidence" value="ECO:0007669"/>
    <property type="project" value="TreeGrafter"/>
</dbReference>
<dbReference type="InterPro" id="IPR042097">
    <property type="entry name" value="Aminopeptidase_N-like_N_sf"/>
</dbReference>
<dbReference type="Gene3D" id="1.25.10.10">
    <property type="entry name" value="Leucine-rich Repeat Variant"/>
    <property type="match status" value="1"/>
</dbReference>
<dbReference type="SUPFAM" id="SSF55486">
    <property type="entry name" value="Metalloproteases ('zincins'), catalytic domain"/>
    <property type="match status" value="1"/>
</dbReference>
<accession>A0A484IB72</accession>
<dbReference type="InterPro" id="IPR011989">
    <property type="entry name" value="ARM-like"/>
</dbReference>
<reference evidence="12 13" key="1">
    <citation type="submission" date="2019-02" db="EMBL/GenBank/DDBJ databases">
        <authorList>
            <person name="Lehtovirta-Morley E L."/>
        </authorList>
    </citation>
    <scope>NUCLEOTIDE SEQUENCE [LARGE SCALE GENOMIC DNA]</scope>
    <source>
        <strain evidence="12">NFRAN1</strain>
    </source>
</reference>
<evidence type="ECO:0000256" key="7">
    <source>
        <dbReference type="ARBA" id="ARBA00022833"/>
    </source>
</evidence>
<dbReference type="InterPro" id="IPR016024">
    <property type="entry name" value="ARM-type_fold"/>
</dbReference>
<gene>
    <name evidence="12" type="primary">pepN</name>
    <name evidence="12" type="ORF">NFRAN_0608</name>
</gene>
<dbReference type="Proteomes" id="UP000294299">
    <property type="component" value="Chromosome NFRAN"/>
</dbReference>
<dbReference type="InterPro" id="IPR014782">
    <property type="entry name" value="Peptidase_M1_dom"/>
</dbReference>
<evidence type="ECO:0000256" key="2">
    <source>
        <dbReference type="ARBA" id="ARBA00010136"/>
    </source>
</evidence>
<dbReference type="Pfam" id="PF17900">
    <property type="entry name" value="Peptidase_M1_N"/>
    <property type="match status" value="1"/>
</dbReference>
<evidence type="ECO:0000259" key="10">
    <source>
        <dbReference type="Pfam" id="PF01433"/>
    </source>
</evidence>
<feature type="region of interest" description="Disordered" evidence="9">
    <location>
        <begin position="1"/>
        <end position="22"/>
    </location>
</feature>
<evidence type="ECO:0000256" key="6">
    <source>
        <dbReference type="ARBA" id="ARBA00022801"/>
    </source>
</evidence>
<feature type="compositionally biased region" description="Polar residues" evidence="9">
    <location>
        <begin position="1"/>
        <end position="10"/>
    </location>
</feature>
<keyword evidence="5" id="KW-0479">Metal-binding</keyword>
<dbReference type="Gene3D" id="1.10.390.10">
    <property type="entry name" value="Neutral Protease Domain 2"/>
    <property type="match status" value="1"/>
</dbReference>
<evidence type="ECO:0000256" key="1">
    <source>
        <dbReference type="ARBA" id="ARBA00001947"/>
    </source>
</evidence>
<keyword evidence="4" id="KW-0645">Protease</keyword>
<dbReference type="Pfam" id="PF01433">
    <property type="entry name" value="Peptidase_M1"/>
    <property type="match status" value="1"/>
</dbReference>
<dbReference type="Gene3D" id="2.60.40.1730">
    <property type="entry name" value="tricorn interacting facor f3 domain"/>
    <property type="match status" value="1"/>
</dbReference>
<dbReference type="OrthoDB" id="139771at2157"/>
<dbReference type="InterPro" id="IPR027268">
    <property type="entry name" value="Peptidase_M4/M1_CTD_sf"/>
</dbReference>
<dbReference type="SUPFAM" id="SSF48371">
    <property type="entry name" value="ARM repeat"/>
    <property type="match status" value="1"/>
</dbReference>
<dbReference type="GO" id="GO:0042277">
    <property type="term" value="F:peptide binding"/>
    <property type="evidence" value="ECO:0007669"/>
    <property type="project" value="TreeGrafter"/>
</dbReference>
<feature type="domain" description="Peptidase M1 membrane alanine aminopeptidase" evidence="10">
    <location>
        <begin position="279"/>
        <end position="487"/>
    </location>
</feature>
<dbReference type="InterPro" id="IPR001930">
    <property type="entry name" value="Peptidase_M1"/>
</dbReference>
<dbReference type="EC" id="3.4.11.2" evidence="12"/>
<evidence type="ECO:0000256" key="3">
    <source>
        <dbReference type="ARBA" id="ARBA00022438"/>
    </source>
</evidence>
<feature type="domain" description="Aminopeptidase N-like N-terminal" evidence="11">
    <location>
        <begin position="46"/>
        <end position="241"/>
    </location>
</feature>
<sequence>MKDSNNTNENRNTDSPERRFEFPGSHYHEIPILPYTIEEMSLKIFPDFQTATLSKCHQDLSIKFLKNTKSIELDIAELKILSVTSPDITVSGFRLRNDNKLTIDFAKAVQEGTSASISIQYSAGYYKKNNNDTIVYFGPPRNGFHFVVKKEPKDNQEKGMIEGEIREQVHQAWTQGETTEAKYWFPCIDSPHVKFRLNIEITTPAEFEVISNGKIVSKVPNSNNEHVTWKYVETNPLPAYLVSVVIGKFSKIEISHDVVPLIYYWPEDIHRDDAILTFSETPQMINFFENYLKTKYPFYKYSQVAVDNFEFGGMENLSCTTFTRRVLHDKKTSLDYKNDILLITHELAHQWFGDLVTCKGWSHIWLNEGFATYCESLYLENSKGTDEFHYSLIEATDIYFEEANEYYIRPIVTNIYKHPDELFDAHSYEKAGFILHMLRCFIGESNFQKSIKQYLDKYRNSTVTTSDLMLTVEEVSGIQMQKFFAQWIYRKGHPEIEIEYSLLPVDINNKEQVKKLKIKVTQLQLHSGGQQLLPPYQFELEIKVVIHDTTEKSKEILHLMQISQINSESIVEFDNKYSISYISVDPQFKILKVIKSAKIQDENKEFYLRKMLVNQLKTADTVIEKIQAARFMKDHFSDEILNSLSDTIESDPFYGVGKEVVNTIGSYHDKNNFEKSNKAYQTLLDFVTHNEKFQKLNSHVRRALLRNIGLFERTESIDLLESILKDTSINSDFIKSAAAAALGKSCKKASKHEKKRIMNILKEIIDTSESFQSVAATGALEGLCELSSVKNHNDKSNKEIYLEVAKYIIQKTASNRDYFIRAKSTRLLGKFLVNKFDPNDADIIDMNQKVFYTLKELLRDERRKIKMNACEALSDDEAKFTGFPDKASYESIKALVEIAKEDLDGFVRRKAETSANRIREWIHKWSSNPLVIDSDTKDG</sequence>
<name>A0A484IB72_9ARCH</name>
<keyword evidence="7" id="KW-0862">Zinc</keyword>
<evidence type="ECO:0000256" key="9">
    <source>
        <dbReference type="SAM" id="MobiDB-lite"/>
    </source>
</evidence>
<proteinExistence type="inferred from homology"/>
<dbReference type="PRINTS" id="PR00756">
    <property type="entry name" value="ALADIPTASE"/>
</dbReference>
<dbReference type="KEGG" id="nfn:NFRAN_0608"/>
<keyword evidence="3 12" id="KW-0031">Aminopeptidase</keyword>
<organism evidence="12 13">
    <name type="scientific">Candidatus Nitrosocosmicus franklandianus</name>
    <dbReference type="NCBI Taxonomy" id="1798806"/>
    <lineage>
        <taxon>Archaea</taxon>
        <taxon>Nitrososphaerota</taxon>
        <taxon>Nitrososphaeria</taxon>
        <taxon>Nitrososphaerales</taxon>
        <taxon>Nitrososphaeraceae</taxon>
        <taxon>Candidatus Nitrosocosmicus</taxon>
    </lineage>
</organism>
<evidence type="ECO:0000256" key="4">
    <source>
        <dbReference type="ARBA" id="ARBA00022670"/>
    </source>
</evidence>
<dbReference type="GO" id="GO:0016285">
    <property type="term" value="F:alanyl aminopeptidase activity"/>
    <property type="evidence" value="ECO:0007669"/>
    <property type="project" value="UniProtKB-EC"/>
</dbReference>